<name>A0A7W9SHS3_9FIRM</name>
<gene>
    <name evidence="1" type="ORF">HNQ46_002188</name>
</gene>
<dbReference type="InterPro" id="IPR036249">
    <property type="entry name" value="Thioredoxin-like_sf"/>
</dbReference>
<evidence type="ECO:0000313" key="2">
    <source>
        <dbReference type="Proteomes" id="UP000522163"/>
    </source>
</evidence>
<dbReference type="GeneID" id="85015701"/>
<dbReference type="AlphaFoldDB" id="A0A7W9SHS3"/>
<comment type="caution">
    <text evidence="1">The sequence shown here is derived from an EMBL/GenBank/DDBJ whole genome shotgun (WGS) entry which is preliminary data.</text>
</comment>
<dbReference type="Gene3D" id="3.40.30.10">
    <property type="entry name" value="Glutaredoxin"/>
    <property type="match status" value="1"/>
</dbReference>
<dbReference type="PROSITE" id="PS51354">
    <property type="entry name" value="GLUTAREDOXIN_2"/>
    <property type="match status" value="1"/>
</dbReference>
<accession>A0A7W9SHS3</accession>
<organism evidence="1 2">
    <name type="scientific">Oribacterium sinus</name>
    <dbReference type="NCBI Taxonomy" id="237576"/>
    <lineage>
        <taxon>Bacteria</taxon>
        <taxon>Bacillati</taxon>
        <taxon>Bacillota</taxon>
        <taxon>Clostridia</taxon>
        <taxon>Lachnospirales</taxon>
        <taxon>Lachnospiraceae</taxon>
        <taxon>Oribacterium</taxon>
    </lineage>
</organism>
<dbReference type="Proteomes" id="UP000522163">
    <property type="component" value="Unassembled WGS sequence"/>
</dbReference>
<dbReference type="EMBL" id="JACHHH010000013">
    <property type="protein sequence ID" value="MBB6042192.1"/>
    <property type="molecule type" value="Genomic_DNA"/>
</dbReference>
<evidence type="ECO:0000313" key="1">
    <source>
        <dbReference type="EMBL" id="MBB6042192.1"/>
    </source>
</evidence>
<protein>
    <submittedName>
        <fullName evidence="1">Glutaredoxin</fullName>
    </submittedName>
</protein>
<reference evidence="1 2" key="1">
    <citation type="submission" date="2020-08" db="EMBL/GenBank/DDBJ databases">
        <title>Genomic Encyclopedia of Type Strains, Phase IV (KMG-IV): sequencing the most valuable type-strain genomes for metagenomic binning, comparative biology and taxonomic classification.</title>
        <authorList>
            <person name="Goeker M."/>
        </authorList>
    </citation>
    <scope>NUCLEOTIDE SEQUENCE [LARGE SCALE GENOMIC DNA]</scope>
    <source>
        <strain evidence="1 2">DSM 17245</strain>
    </source>
</reference>
<proteinExistence type="predicted"/>
<dbReference type="SUPFAM" id="SSF52833">
    <property type="entry name" value="Thioredoxin-like"/>
    <property type="match status" value="1"/>
</dbReference>
<sequence>MAKVKFFYVNGCPYCAQARKAREELIAENPAYGKVEFEEIDEGLHPELAEQYDYWATPAMFVAEEKIYESHIGEKFEEAKENVKKVLEKALATA</sequence>
<dbReference type="RefSeq" id="WP_183684690.1">
    <property type="nucleotide sequence ID" value="NZ_JACHHH010000013.1"/>
</dbReference>